<organism evidence="2 3">
    <name type="scientific">Clostridium punense</name>
    <dbReference type="NCBI Taxonomy" id="1054297"/>
    <lineage>
        <taxon>Bacteria</taxon>
        <taxon>Bacillati</taxon>
        <taxon>Bacillota</taxon>
        <taxon>Clostridia</taxon>
        <taxon>Eubacteriales</taxon>
        <taxon>Clostridiaceae</taxon>
        <taxon>Clostridium</taxon>
    </lineage>
</organism>
<dbReference type="Proteomes" id="UP001519308">
    <property type="component" value="Unassembled WGS sequence"/>
</dbReference>
<dbReference type="RefSeq" id="WP_021282919.1">
    <property type="nucleotide sequence ID" value="NZ_JAGGLL010000034.1"/>
</dbReference>
<feature type="transmembrane region" description="Helical" evidence="1">
    <location>
        <begin position="85"/>
        <end position="110"/>
    </location>
</feature>
<keyword evidence="1" id="KW-1133">Transmembrane helix</keyword>
<name>A0ABS4K8I7_9CLOT</name>
<keyword evidence="3" id="KW-1185">Reference proteome</keyword>
<sequence>MDKLTFIEFFFRGLPESFLFILAAYAFSKTSLNHKNYIFSSIILAIAGFITRALPIHYGVHIILNLFIFIILAHNVNKIDLVKSITIAIITVVIQCISELINIIIIQFVFKQDLNYVLSIPKLKILYGMPSLFIFAIVIVTSYKFTSNK</sequence>
<accession>A0ABS4K8I7</accession>
<feature type="transmembrane region" description="Helical" evidence="1">
    <location>
        <begin position="6"/>
        <end position="27"/>
    </location>
</feature>
<dbReference type="EMBL" id="JAGGLL010000034">
    <property type="protein sequence ID" value="MBP2023655.1"/>
    <property type="molecule type" value="Genomic_DNA"/>
</dbReference>
<evidence type="ECO:0000313" key="3">
    <source>
        <dbReference type="Proteomes" id="UP001519308"/>
    </source>
</evidence>
<reference evidence="2 3" key="1">
    <citation type="submission" date="2021-03" db="EMBL/GenBank/DDBJ databases">
        <title>Genomic Encyclopedia of Type Strains, Phase IV (KMG-IV): sequencing the most valuable type-strain genomes for metagenomic binning, comparative biology and taxonomic classification.</title>
        <authorList>
            <person name="Goeker M."/>
        </authorList>
    </citation>
    <scope>NUCLEOTIDE SEQUENCE [LARGE SCALE GENOMIC DNA]</scope>
    <source>
        <strain evidence="2 3">DSM 28650</strain>
    </source>
</reference>
<feature type="transmembrane region" description="Helical" evidence="1">
    <location>
        <begin position="34"/>
        <end position="50"/>
    </location>
</feature>
<proteinExistence type="predicted"/>
<gene>
    <name evidence="2" type="ORF">J2Z44_003494</name>
</gene>
<evidence type="ECO:0000313" key="2">
    <source>
        <dbReference type="EMBL" id="MBP2023655.1"/>
    </source>
</evidence>
<feature type="transmembrane region" description="Helical" evidence="1">
    <location>
        <begin position="125"/>
        <end position="143"/>
    </location>
</feature>
<keyword evidence="1" id="KW-0472">Membrane</keyword>
<feature type="transmembrane region" description="Helical" evidence="1">
    <location>
        <begin position="56"/>
        <end position="73"/>
    </location>
</feature>
<protein>
    <submittedName>
        <fullName evidence="2">Uncharacterized protein</fullName>
    </submittedName>
</protein>
<comment type="caution">
    <text evidence="2">The sequence shown here is derived from an EMBL/GenBank/DDBJ whole genome shotgun (WGS) entry which is preliminary data.</text>
</comment>
<keyword evidence="1" id="KW-0812">Transmembrane</keyword>
<evidence type="ECO:0000256" key="1">
    <source>
        <dbReference type="SAM" id="Phobius"/>
    </source>
</evidence>